<keyword evidence="5" id="KW-0411">Iron-sulfur</keyword>
<feature type="active site" description="Nucleophile" evidence="6">
    <location>
        <position position="362"/>
    </location>
</feature>
<dbReference type="Gene3D" id="3.40.50.150">
    <property type="entry name" value="Vaccinia Virus protein VP39"/>
    <property type="match status" value="1"/>
</dbReference>
<dbReference type="EMBL" id="JBHDIY010000002">
    <property type="protein sequence ID" value="MFL4469350.1"/>
    <property type="molecule type" value="Genomic_DNA"/>
</dbReference>
<keyword evidence="1" id="KW-0479">Metal-binding</keyword>
<dbReference type="InterPro" id="IPR012340">
    <property type="entry name" value="NA-bd_OB-fold"/>
</dbReference>
<evidence type="ECO:0000256" key="2">
    <source>
        <dbReference type="ARBA" id="ARBA00022603"/>
    </source>
</evidence>
<dbReference type="InterPro" id="IPR030390">
    <property type="entry name" value="MeTrfase_TrmA_AS"/>
</dbReference>
<dbReference type="RefSeq" id="WP_407591143.1">
    <property type="nucleotide sequence ID" value="NZ_JBHDIY010000002.1"/>
</dbReference>
<dbReference type="Gene3D" id="2.40.50.1070">
    <property type="match status" value="1"/>
</dbReference>
<keyword evidence="1" id="KW-0004">4Fe-4S</keyword>
<dbReference type="PROSITE" id="PS01230">
    <property type="entry name" value="TRMA_1"/>
    <property type="match status" value="1"/>
</dbReference>
<feature type="binding site" evidence="6">
    <location>
        <position position="268"/>
    </location>
    <ligand>
        <name>S-adenosyl-L-methionine</name>
        <dbReference type="ChEBI" id="CHEBI:59789"/>
    </ligand>
</feature>
<dbReference type="InterPro" id="IPR010280">
    <property type="entry name" value="U5_MeTrfase_fam"/>
</dbReference>
<dbReference type="SUPFAM" id="SSF53335">
    <property type="entry name" value="S-adenosyl-L-methionine-dependent methyltransferases"/>
    <property type="match status" value="1"/>
</dbReference>
<evidence type="ECO:0000256" key="3">
    <source>
        <dbReference type="ARBA" id="ARBA00022679"/>
    </source>
</evidence>
<dbReference type="InterPro" id="IPR029063">
    <property type="entry name" value="SAM-dependent_MTases_sf"/>
</dbReference>
<feature type="binding site" evidence="6">
    <location>
        <position position="336"/>
    </location>
    <ligand>
        <name>S-adenosyl-L-methionine</name>
        <dbReference type="ChEBI" id="CHEBI:59789"/>
    </ligand>
</feature>
<dbReference type="GO" id="GO:0008168">
    <property type="term" value="F:methyltransferase activity"/>
    <property type="evidence" value="ECO:0007669"/>
    <property type="project" value="UniProtKB-KW"/>
</dbReference>
<accession>A0ABW8UQG1</accession>
<reference evidence="8 9" key="1">
    <citation type="submission" date="2024-08" db="EMBL/GenBank/DDBJ databases">
        <title>Tateyamaria sp. nov., isolated from marine algae.</title>
        <authorList>
            <person name="Choi B.J."/>
            <person name="Kim J.M."/>
            <person name="Lee J.K."/>
            <person name="Choi D.G."/>
            <person name="Bayburt H."/>
            <person name="Baek J.H."/>
            <person name="Han D.M."/>
            <person name="Jeon C.O."/>
        </authorList>
    </citation>
    <scope>NUCLEOTIDE SEQUENCE [LARGE SCALE GENOMIC DNA]</scope>
    <source>
        <strain evidence="8 9">KMU-156</strain>
    </source>
</reference>
<evidence type="ECO:0000256" key="4">
    <source>
        <dbReference type="ARBA" id="ARBA00022691"/>
    </source>
</evidence>
<dbReference type="EC" id="2.1.1.-" evidence="8"/>
<feature type="binding site" evidence="6">
    <location>
        <position position="241"/>
    </location>
    <ligand>
        <name>S-adenosyl-L-methionine</name>
        <dbReference type="ChEBI" id="CHEBI:59789"/>
    </ligand>
</feature>
<feature type="binding site" evidence="6">
    <location>
        <position position="288"/>
    </location>
    <ligand>
        <name>S-adenosyl-L-methionine</name>
        <dbReference type="ChEBI" id="CHEBI:59789"/>
    </ligand>
</feature>
<keyword evidence="2 6" id="KW-0489">Methyltransferase</keyword>
<gene>
    <name evidence="8" type="ORF">ACERZ8_05500</name>
</gene>
<protein>
    <submittedName>
        <fullName evidence="8">Class I SAM-dependent RNA methyltransferase</fullName>
        <ecNumber evidence="8">2.1.1.-</ecNumber>
    </submittedName>
</protein>
<keyword evidence="9" id="KW-1185">Reference proteome</keyword>
<dbReference type="CDD" id="cd02440">
    <property type="entry name" value="AdoMet_MTases"/>
    <property type="match status" value="1"/>
</dbReference>
<evidence type="ECO:0000256" key="7">
    <source>
        <dbReference type="PROSITE-ProRule" id="PRU10015"/>
    </source>
</evidence>
<dbReference type="Gene3D" id="2.40.50.140">
    <property type="entry name" value="Nucleic acid-binding proteins"/>
    <property type="match status" value="1"/>
</dbReference>
<evidence type="ECO:0000256" key="6">
    <source>
        <dbReference type="PROSITE-ProRule" id="PRU01024"/>
    </source>
</evidence>
<dbReference type="PROSITE" id="PS51687">
    <property type="entry name" value="SAM_MT_RNA_M5U"/>
    <property type="match status" value="1"/>
</dbReference>
<evidence type="ECO:0000313" key="8">
    <source>
        <dbReference type="EMBL" id="MFL4469350.1"/>
    </source>
</evidence>
<dbReference type="Pfam" id="PF05958">
    <property type="entry name" value="tRNA_U5-meth_tr"/>
    <property type="match status" value="1"/>
</dbReference>
<evidence type="ECO:0000256" key="5">
    <source>
        <dbReference type="ARBA" id="ARBA00023014"/>
    </source>
</evidence>
<sequence>MTTVTIDRLGQQGDGVARGPLFVPLTLPGEVVSGTVDRDTLTNVSIDTPSPDRVAAPCPHFRSCGGCQLQHASDDLVATWKRDLVVTALAVHGIETDVRPTVTSPDRSRRRATFAARRTKKGALVGFHARRSDAIIPVPHCILVTPALVGAAPLAEALAVAGASRKGVLAVTVTDSTEGLDVAVSGGKPLDGPLRIALAALCETHRLARLTWEDELIGMRVPPAQVIGAARVVPPPGAFLQATQHGQDTLTRLVEEVVGAAKHVADLFAGCGTFALPLAANAEVLAVEGAPDMVAALDAGWRQAQGLKPVTSVARDLFRRPLLPDELARFDAVVIDPPRAGAAAQIAELAQAKPPVIAHVSCNPQTFARDAATLINAGYVLEWVQPVDQFRWAAHVELVGAFRLSHTR</sequence>
<dbReference type="Proteomes" id="UP001627408">
    <property type="component" value="Unassembled WGS sequence"/>
</dbReference>
<dbReference type="PANTHER" id="PTHR11061">
    <property type="entry name" value="RNA M5U METHYLTRANSFERASE"/>
    <property type="match status" value="1"/>
</dbReference>
<evidence type="ECO:0000313" key="9">
    <source>
        <dbReference type="Proteomes" id="UP001627408"/>
    </source>
</evidence>
<feature type="active site" evidence="7">
    <location>
        <position position="362"/>
    </location>
</feature>
<keyword evidence="1" id="KW-0408">Iron</keyword>
<proteinExistence type="inferred from homology"/>
<comment type="similarity">
    <text evidence="6">Belongs to the class I-like SAM-binding methyltransferase superfamily. RNA M5U methyltransferase family.</text>
</comment>
<keyword evidence="3 6" id="KW-0808">Transferase</keyword>
<dbReference type="PANTHER" id="PTHR11061:SF49">
    <property type="entry name" value="23S RRNA (URACIL(1939)-C(5))-METHYLTRANSFERASE RLMD"/>
    <property type="match status" value="1"/>
</dbReference>
<organism evidence="8 9">
    <name type="scientific">Tateyamaria armeniaca</name>
    <dbReference type="NCBI Taxonomy" id="2518930"/>
    <lineage>
        <taxon>Bacteria</taxon>
        <taxon>Pseudomonadati</taxon>
        <taxon>Pseudomonadota</taxon>
        <taxon>Alphaproteobacteria</taxon>
        <taxon>Rhodobacterales</taxon>
        <taxon>Roseobacteraceae</taxon>
        <taxon>Tateyamaria</taxon>
    </lineage>
</organism>
<keyword evidence="4 6" id="KW-0949">S-adenosyl-L-methionine</keyword>
<dbReference type="GO" id="GO:0032259">
    <property type="term" value="P:methylation"/>
    <property type="evidence" value="ECO:0007669"/>
    <property type="project" value="UniProtKB-KW"/>
</dbReference>
<comment type="caution">
    <text evidence="8">The sequence shown here is derived from an EMBL/GenBank/DDBJ whole genome shotgun (WGS) entry which is preliminary data.</text>
</comment>
<evidence type="ECO:0000256" key="1">
    <source>
        <dbReference type="ARBA" id="ARBA00022485"/>
    </source>
</evidence>
<name>A0ABW8UQG1_9RHOB</name>